<feature type="transmembrane region" description="Helical" evidence="6">
    <location>
        <begin position="102"/>
        <end position="130"/>
    </location>
</feature>
<keyword evidence="3 6" id="KW-1133">Transmembrane helix</keyword>
<reference evidence="8 9" key="1">
    <citation type="submission" date="2024-09" db="EMBL/GenBank/DDBJ databases">
        <title>The Natural Products Discovery Center: Release of the First 8490 Sequenced Strains for Exploring Actinobacteria Biosynthetic Diversity.</title>
        <authorList>
            <person name="Kalkreuter E."/>
            <person name="Kautsar S.A."/>
            <person name="Yang D."/>
            <person name="Bader C.D."/>
            <person name="Teijaro C.N."/>
            <person name="Fluegel L."/>
            <person name="Davis C.M."/>
            <person name="Simpson J.R."/>
            <person name="Lauterbach L."/>
            <person name="Steele A.D."/>
            <person name="Gui C."/>
            <person name="Meng S."/>
            <person name="Li G."/>
            <person name="Viehrig K."/>
            <person name="Ye F."/>
            <person name="Su P."/>
            <person name="Kiefer A.F."/>
            <person name="Nichols A."/>
            <person name="Cepeda A.J."/>
            <person name="Yan W."/>
            <person name="Fan B."/>
            <person name="Jiang Y."/>
            <person name="Adhikari A."/>
            <person name="Zheng C.-J."/>
            <person name="Schuster L."/>
            <person name="Cowan T.M."/>
            <person name="Smanski M.J."/>
            <person name="Chevrette M.G."/>
            <person name="De Carvalho L.P.S."/>
            <person name="Shen B."/>
        </authorList>
    </citation>
    <scope>NUCLEOTIDE SEQUENCE [LARGE SCALE GENOMIC DNA]</scope>
    <source>
        <strain evidence="8 9">NPDC058546</strain>
    </source>
</reference>
<dbReference type="PANTHER" id="PTHR43027">
    <property type="entry name" value="DOXORUBICIN RESISTANCE ABC TRANSPORTER PERMEASE PROTEIN DRRC-RELATED"/>
    <property type="match status" value="1"/>
</dbReference>
<feature type="transmembrane region" description="Helical" evidence="6">
    <location>
        <begin position="21"/>
        <end position="41"/>
    </location>
</feature>
<dbReference type="PROSITE" id="PS51012">
    <property type="entry name" value="ABC_TM2"/>
    <property type="match status" value="1"/>
</dbReference>
<evidence type="ECO:0000256" key="4">
    <source>
        <dbReference type="ARBA" id="ARBA00023136"/>
    </source>
</evidence>
<protein>
    <recommendedName>
        <fullName evidence="6">Transport permease protein</fullName>
    </recommendedName>
</protein>
<dbReference type="InterPro" id="IPR000412">
    <property type="entry name" value="ABC_2_transport"/>
</dbReference>
<dbReference type="PANTHER" id="PTHR43027:SF2">
    <property type="entry name" value="TRANSPORT PERMEASE PROTEIN"/>
    <property type="match status" value="1"/>
</dbReference>
<dbReference type="RefSeq" id="WP_229825758.1">
    <property type="nucleotide sequence ID" value="NZ_BMSG01000024.1"/>
</dbReference>
<comment type="similarity">
    <text evidence="6">Belongs to the ABC-2 integral membrane protein family.</text>
</comment>
<gene>
    <name evidence="8" type="ORF">ACFWSS_23665</name>
</gene>
<comment type="caution">
    <text evidence="8">The sequence shown here is derived from an EMBL/GenBank/DDBJ whole genome shotgun (WGS) entry which is preliminary data.</text>
</comment>
<evidence type="ECO:0000256" key="3">
    <source>
        <dbReference type="ARBA" id="ARBA00022989"/>
    </source>
</evidence>
<keyword evidence="6" id="KW-0813">Transport</keyword>
<feature type="domain" description="ABC transmembrane type-2" evidence="7">
    <location>
        <begin position="21"/>
        <end position="248"/>
    </location>
</feature>
<dbReference type="Pfam" id="PF12698">
    <property type="entry name" value="ABC2_membrane_3"/>
    <property type="match status" value="1"/>
</dbReference>
<feature type="transmembrane region" description="Helical" evidence="6">
    <location>
        <begin position="224"/>
        <end position="245"/>
    </location>
</feature>
<sequence length="248" mass="26123">MTSAFGNLVAVQTKRTLREPASVFFMLAFGPLFVIIMGAIFGTEARPEFGDRSFVEANLVSFSAIVLAITSFVMIPVDLVGQRDNGALRRFRATPLKPAKYIAADVTVRFAILTVSLVLMLVIGMTAFGAKTEGSIVAVLLALLLGISAFLAVGYALAAALPSSGAAQAVGNTLVYPLIMVSGGAVPLDSLPDNVRSVAQISPLTQLTEFLQDLWQGGTWGDNLVAVSVLGGLLVVATGLAARFFRWE</sequence>
<dbReference type="PIRSF" id="PIRSF006648">
    <property type="entry name" value="DrrB"/>
    <property type="match status" value="1"/>
</dbReference>
<dbReference type="InterPro" id="IPR013525">
    <property type="entry name" value="ABC2_TM"/>
</dbReference>
<evidence type="ECO:0000256" key="2">
    <source>
        <dbReference type="ARBA" id="ARBA00022692"/>
    </source>
</evidence>
<comment type="subcellular location">
    <subcellularLocation>
        <location evidence="6">Cell membrane</location>
        <topology evidence="6">Multi-pass membrane protein</topology>
    </subcellularLocation>
    <subcellularLocation>
        <location evidence="1">Membrane</location>
        <topology evidence="1">Multi-pass membrane protein</topology>
    </subcellularLocation>
</comment>
<feature type="transmembrane region" description="Helical" evidence="6">
    <location>
        <begin position="61"/>
        <end position="81"/>
    </location>
</feature>
<organism evidence="8 9">
    <name type="scientific">Streptomyces sindenensis</name>
    <dbReference type="NCBI Taxonomy" id="67363"/>
    <lineage>
        <taxon>Bacteria</taxon>
        <taxon>Bacillati</taxon>
        <taxon>Actinomycetota</taxon>
        <taxon>Actinomycetes</taxon>
        <taxon>Kitasatosporales</taxon>
        <taxon>Streptomycetaceae</taxon>
        <taxon>Streptomyces</taxon>
    </lineage>
</organism>
<evidence type="ECO:0000313" key="8">
    <source>
        <dbReference type="EMBL" id="MFD4215872.1"/>
    </source>
</evidence>
<dbReference type="EMBL" id="JBHXOF010000016">
    <property type="protein sequence ID" value="MFD4215872.1"/>
    <property type="molecule type" value="Genomic_DNA"/>
</dbReference>
<name>A0ABW6ELF3_9ACTN</name>
<dbReference type="InterPro" id="IPR047817">
    <property type="entry name" value="ABC2_TM_bact-type"/>
</dbReference>
<accession>A0ABW6ELF3</accession>
<keyword evidence="4 6" id="KW-0472">Membrane</keyword>
<dbReference type="Proteomes" id="UP001598251">
    <property type="component" value="Unassembled WGS sequence"/>
</dbReference>
<proteinExistence type="inferred from homology"/>
<dbReference type="PRINTS" id="PR00164">
    <property type="entry name" value="ABC2TRNSPORT"/>
</dbReference>
<keyword evidence="6" id="KW-1003">Cell membrane</keyword>
<evidence type="ECO:0000256" key="6">
    <source>
        <dbReference type="RuleBase" id="RU361157"/>
    </source>
</evidence>
<feature type="transmembrane region" description="Helical" evidence="6">
    <location>
        <begin position="169"/>
        <end position="188"/>
    </location>
</feature>
<keyword evidence="5" id="KW-0046">Antibiotic resistance</keyword>
<dbReference type="InterPro" id="IPR052902">
    <property type="entry name" value="ABC-2_transporter"/>
</dbReference>
<evidence type="ECO:0000256" key="5">
    <source>
        <dbReference type="ARBA" id="ARBA00023251"/>
    </source>
</evidence>
<keyword evidence="9" id="KW-1185">Reference proteome</keyword>
<evidence type="ECO:0000313" key="9">
    <source>
        <dbReference type="Proteomes" id="UP001598251"/>
    </source>
</evidence>
<keyword evidence="2 6" id="KW-0812">Transmembrane</keyword>
<evidence type="ECO:0000256" key="1">
    <source>
        <dbReference type="ARBA" id="ARBA00004141"/>
    </source>
</evidence>
<evidence type="ECO:0000259" key="7">
    <source>
        <dbReference type="PROSITE" id="PS51012"/>
    </source>
</evidence>
<feature type="transmembrane region" description="Helical" evidence="6">
    <location>
        <begin position="136"/>
        <end position="157"/>
    </location>
</feature>